<accession>A0A8H8CHQ9</accession>
<comment type="caution">
    <text evidence="1">The sequence shown here is derived from an EMBL/GenBank/DDBJ whole genome shotgun (WGS) entry which is preliminary data.</text>
</comment>
<reference evidence="1" key="1">
    <citation type="submission" date="2021-02" db="EMBL/GenBank/DDBJ databases">
        <title>Psilocybe cubensis genome.</title>
        <authorList>
            <person name="Mckernan K.J."/>
            <person name="Crawford S."/>
            <person name="Trippe A."/>
            <person name="Kane L.T."/>
            <person name="Mclaughlin S."/>
        </authorList>
    </citation>
    <scope>NUCLEOTIDE SEQUENCE [LARGE SCALE GENOMIC DNA]</scope>
    <source>
        <strain evidence="1">MGC-MH-2018</strain>
    </source>
</reference>
<sequence length="292" mass="33131">MVDFSLGFVITVVQEKVKGIPEFRKIISGQNIMAFSSNLALVAQSIRTGYLLDIFAPQNPVALFSRLLEDLRSDTRTRDCFASVLHLFEPSFDQSFFVNTRLLFHRIESFNQPATCLSFQEHIGLRPVFVHLGASFEIVDPPTQIVQLLVSLLDLVSTSPTPSSHTLPSDIPMELAVALAAIFLDYPIAYVPSVSHQNALSGKPLDFYECSLTYFEGNGRREENPREITHTIMKFSSPVELWTCRPNEYMQLQPQSVIENLRNMFQKRIQNLRGVRIIAVEHCTRTLQHVAF</sequence>
<gene>
    <name evidence="1" type="ORF">JR316_009940</name>
</gene>
<organism evidence="1">
    <name type="scientific">Psilocybe cubensis</name>
    <name type="common">Psychedelic mushroom</name>
    <name type="synonym">Stropharia cubensis</name>
    <dbReference type="NCBI Taxonomy" id="181762"/>
    <lineage>
        <taxon>Eukaryota</taxon>
        <taxon>Fungi</taxon>
        <taxon>Dikarya</taxon>
        <taxon>Basidiomycota</taxon>
        <taxon>Agaricomycotina</taxon>
        <taxon>Agaricomycetes</taxon>
        <taxon>Agaricomycetidae</taxon>
        <taxon>Agaricales</taxon>
        <taxon>Agaricineae</taxon>
        <taxon>Strophariaceae</taxon>
        <taxon>Psilocybe</taxon>
    </lineage>
</organism>
<dbReference type="AlphaFoldDB" id="A0A8H8CHQ9"/>
<dbReference type="EMBL" id="JAFIQS010000010">
    <property type="protein sequence ID" value="KAG5165244.1"/>
    <property type="molecule type" value="Genomic_DNA"/>
</dbReference>
<protein>
    <submittedName>
        <fullName evidence="1">Uncharacterized protein</fullName>
    </submittedName>
</protein>
<proteinExistence type="predicted"/>
<dbReference type="OrthoDB" id="3267419at2759"/>
<evidence type="ECO:0000313" key="1">
    <source>
        <dbReference type="EMBL" id="KAG5165244.1"/>
    </source>
</evidence>
<name>A0A8H8CHQ9_PSICU</name>